<keyword evidence="6" id="KW-0805">Transcription regulation</keyword>
<organism evidence="12 13">
    <name type="scientific">Paralvinella palmiformis</name>
    <dbReference type="NCBI Taxonomy" id="53620"/>
    <lineage>
        <taxon>Eukaryota</taxon>
        <taxon>Metazoa</taxon>
        <taxon>Spiralia</taxon>
        <taxon>Lophotrochozoa</taxon>
        <taxon>Annelida</taxon>
        <taxon>Polychaeta</taxon>
        <taxon>Sedentaria</taxon>
        <taxon>Canalipalpata</taxon>
        <taxon>Terebellida</taxon>
        <taxon>Terebelliformia</taxon>
        <taxon>Alvinellidae</taxon>
        <taxon>Paralvinella</taxon>
    </lineage>
</organism>
<evidence type="ECO:0000256" key="5">
    <source>
        <dbReference type="ARBA" id="ARBA00022833"/>
    </source>
</evidence>
<evidence type="ECO:0000256" key="6">
    <source>
        <dbReference type="ARBA" id="ARBA00023015"/>
    </source>
</evidence>
<evidence type="ECO:0000256" key="7">
    <source>
        <dbReference type="ARBA" id="ARBA00023125"/>
    </source>
</evidence>
<name>A0AAD9J581_9ANNE</name>
<evidence type="ECO:0000313" key="13">
    <source>
        <dbReference type="Proteomes" id="UP001208570"/>
    </source>
</evidence>
<dbReference type="PROSITE" id="PS50157">
    <property type="entry name" value="ZINC_FINGER_C2H2_2"/>
    <property type="match status" value="7"/>
</dbReference>
<dbReference type="FunFam" id="3.30.160.60:FF:000071">
    <property type="entry name" value="Putative zinc finger protein 143"/>
    <property type="match status" value="1"/>
</dbReference>
<feature type="domain" description="C2H2-type" evidence="11">
    <location>
        <begin position="584"/>
        <end position="613"/>
    </location>
</feature>
<keyword evidence="8" id="KW-0804">Transcription</keyword>
<sequence length="816" mass="88716">MKQDQYVKVLRNLILPSASSLYGKGEAVVFQQDHAPCYKANKVTSFIEHIKRTATTTTLSSLYVFDDDATQSQGESLRLSYYQNAVIPKELVMDTMSDLVKVEPANESSSDIDILLQAHQQADSGLDVKEMCEIPSALTEHSSGDHDLVVKQQETSLSDGVTNENISNNMDISQDHTEDASNSHNVQEISGFTGVDIIALQNSATPQPMFQLVSNTDGSSYVQLSDSQLIHAVTSVDQGLHSVTLPHGVTALIQQPEKQDLALEGQTIQLDDGTTAIVRSIQPGKENTMAVKLLEGQVIQLEDGTTGFIQPALAGVDMQSVQLEDGSTAYISLFGDGGGGALSIDNSTTQELPPALRVIAGSEEADHQVSISDDENMTAISNVKQETTFTEAPPSAMTSDAQTVVASEVEPVTSSSNSQPHVSYRALALGDKAYKCPHEGCGRLYTTQHHLRVHGRSHTGDKPFRCEFPGCGKAFPTGYGLKSHTRVHTGEKPYRCTEEKCTKAFKTSGDLQKHIRTHTGERPFKCPFEGCNRMFTTSNIRKVHIRTHTGERPYVCEEEGCNKSFASATNYKNHIRIHTGEKPYVCTVEGCGKRFTEYSSLYKHHIVHTQSKPYVCDHCQKTYRQTSTLAMHKRTVHNDHDTNLDGSSLISTITGVQIVNPVASGTTDREQGDTEDTLVINTSESSLGSTTLLQHLQPAGITVQGSGIQQVYLIADPHQIETLKLDPQELNTQLSYDLIGVRSGQQIASQQQSVTDVTTKKIGDNPDDASSASTEAISTCVVTGGDQLLESSNSVLNVHTIVSSPVDQNLVSYASE</sequence>
<dbReference type="FunFam" id="3.30.160.60:FF:000072">
    <property type="entry name" value="zinc finger protein 143 isoform X1"/>
    <property type="match status" value="1"/>
</dbReference>
<dbReference type="FunFam" id="3.30.160.60:FF:000322">
    <property type="entry name" value="GDNF-inducible zinc finger protein 1"/>
    <property type="match status" value="1"/>
</dbReference>
<keyword evidence="9" id="KW-0539">Nucleus</keyword>
<dbReference type="GO" id="GO:0000978">
    <property type="term" value="F:RNA polymerase II cis-regulatory region sequence-specific DNA binding"/>
    <property type="evidence" value="ECO:0007669"/>
    <property type="project" value="TreeGrafter"/>
</dbReference>
<comment type="subcellular location">
    <subcellularLocation>
        <location evidence="1">Nucleus</location>
    </subcellularLocation>
</comment>
<dbReference type="PANTHER" id="PTHR19818:SF151">
    <property type="entry name" value="ZINC FINGER PROTEIN 76"/>
    <property type="match status" value="1"/>
</dbReference>
<dbReference type="SUPFAM" id="SSF57667">
    <property type="entry name" value="beta-beta-alpha zinc fingers"/>
    <property type="match status" value="4"/>
</dbReference>
<evidence type="ECO:0000256" key="2">
    <source>
        <dbReference type="ARBA" id="ARBA00022723"/>
    </source>
</evidence>
<accession>A0AAD9J581</accession>
<evidence type="ECO:0000313" key="12">
    <source>
        <dbReference type="EMBL" id="KAK2146085.1"/>
    </source>
</evidence>
<evidence type="ECO:0000259" key="11">
    <source>
        <dbReference type="PROSITE" id="PS50157"/>
    </source>
</evidence>
<dbReference type="SMART" id="SM00355">
    <property type="entry name" value="ZnF_C2H2"/>
    <property type="match status" value="7"/>
</dbReference>
<dbReference type="GO" id="GO:0045944">
    <property type="term" value="P:positive regulation of transcription by RNA polymerase II"/>
    <property type="evidence" value="ECO:0007669"/>
    <property type="project" value="UniProtKB-ARBA"/>
</dbReference>
<dbReference type="Gene3D" id="3.30.160.60">
    <property type="entry name" value="Classic Zinc Finger"/>
    <property type="match status" value="7"/>
</dbReference>
<reference evidence="12" key="1">
    <citation type="journal article" date="2023" name="Mol. Biol. Evol.">
        <title>Third-Generation Sequencing Reveals the Adaptive Role of the Epigenome in Three Deep-Sea Polychaetes.</title>
        <authorList>
            <person name="Perez M."/>
            <person name="Aroh O."/>
            <person name="Sun Y."/>
            <person name="Lan Y."/>
            <person name="Juniper S.K."/>
            <person name="Young C.R."/>
            <person name="Angers B."/>
            <person name="Qian P.Y."/>
        </authorList>
    </citation>
    <scope>NUCLEOTIDE SEQUENCE</scope>
    <source>
        <strain evidence="12">P08H-3</strain>
    </source>
</reference>
<dbReference type="GO" id="GO:0005634">
    <property type="term" value="C:nucleus"/>
    <property type="evidence" value="ECO:0007669"/>
    <property type="project" value="UniProtKB-SubCell"/>
</dbReference>
<feature type="domain" description="C2H2-type" evidence="11">
    <location>
        <begin position="554"/>
        <end position="583"/>
    </location>
</feature>
<evidence type="ECO:0000256" key="3">
    <source>
        <dbReference type="ARBA" id="ARBA00022737"/>
    </source>
</evidence>
<keyword evidence="3" id="KW-0677">Repeat</keyword>
<dbReference type="PROSITE" id="PS00028">
    <property type="entry name" value="ZINC_FINGER_C2H2_1"/>
    <property type="match status" value="7"/>
</dbReference>
<feature type="domain" description="C2H2-type" evidence="11">
    <location>
        <begin position="494"/>
        <end position="523"/>
    </location>
</feature>
<dbReference type="InterPro" id="IPR013087">
    <property type="entry name" value="Znf_C2H2_type"/>
</dbReference>
<dbReference type="PANTHER" id="PTHR19818">
    <property type="entry name" value="ZINC FINGER PROTEIN ZIC AND GLI"/>
    <property type="match status" value="1"/>
</dbReference>
<keyword evidence="5" id="KW-0862">Zinc</keyword>
<dbReference type="AlphaFoldDB" id="A0AAD9J581"/>
<dbReference type="Pfam" id="PF00096">
    <property type="entry name" value="zf-C2H2"/>
    <property type="match status" value="6"/>
</dbReference>
<keyword evidence="13" id="KW-1185">Reference proteome</keyword>
<keyword evidence="4 10" id="KW-0863">Zinc-finger</keyword>
<keyword evidence="2" id="KW-0479">Metal-binding</keyword>
<evidence type="ECO:0000256" key="9">
    <source>
        <dbReference type="ARBA" id="ARBA00023242"/>
    </source>
</evidence>
<proteinExistence type="predicted"/>
<comment type="caution">
    <text evidence="12">The sequence shown here is derived from an EMBL/GenBank/DDBJ whole genome shotgun (WGS) entry which is preliminary data.</text>
</comment>
<dbReference type="GO" id="GO:0000981">
    <property type="term" value="F:DNA-binding transcription factor activity, RNA polymerase II-specific"/>
    <property type="evidence" value="ECO:0007669"/>
    <property type="project" value="TreeGrafter"/>
</dbReference>
<dbReference type="EMBL" id="JAODUP010000633">
    <property type="protein sequence ID" value="KAK2146085.1"/>
    <property type="molecule type" value="Genomic_DNA"/>
</dbReference>
<feature type="domain" description="C2H2-type" evidence="11">
    <location>
        <begin position="524"/>
        <end position="553"/>
    </location>
</feature>
<feature type="domain" description="C2H2-type" evidence="11">
    <location>
        <begin position="614"/>
        <end position="642"/>
    </location>
</feature>
<evidence type="ECO:0000256" key="4">
    <source>
        <dbReference type="ARBA" id="ARBA00022771"/>
    </source>
</evidence>
<dbReference type="InterPro" id="IPR050329">
    <property type="entry name" value="GLI_C2H2-zinc-finger"/>
</dbReference>
<evidence type="ECO:0000256" key="8">
    <source>
        <dbReference type="ARBA" id="ARBA00023163"/>
    </source>
</evidence>
<feature type="domain" description="C2H2-type" evidence="11">
    <location>
        <begin position="434"/>
        <end position="463"/>
    </location>
</feature>
<keyword evidence="7" id="KW-0238">DNA-binding</keyword>
<dbReference type="Proteomes" id="UP001208570">
    <property type="component" value="Unassembled WGS sequence"/>
</dbReference>
<evidence type="ECO:0000256" key="1">
    <source>
        <dbReference type="ARBA" id="ARBA00004123"/>
    </source>
</evidence>
<gene>
    <name evidence="12" type="ORF">LSH36_634g00058</name>
</gene>
<dbReference type="FunFam" id="3.30.160.60:FF:001102">
    <property type="entry name" value="Transcription factor IIIA"/>
    <property type="match status" value="1"/>
</dbReference>
<feature type="domain" description="C2H2-type" evidence="11">
    <location>
        <begin position="464"/>
        <end position="493"/>
    </location>
</feature>
<dbReference type="FunFam" id="3.30.160.60:FF:000125">
    <property type="entry name" value="Putative zinc finger protein 143"/>
    <property type="match status" value="2"/>
</dbReference>
<protein>
    <recommendedName>
        <fullName evidence="11">C2H2-type domain-containing protein</fullName>
    </recommendedName>
</protein>
<dbReference type="InterPro" id="IPR036236">
    <property type="entry name" value="Znf_C2H2_sf"/>
</dbReference>
<evidence type="ECO:0000256" key="10">
    <source>
        <dbReference type="PROSITE-ProRule" id="PRU00042"/>
    </source>
</evidence>
<dbReference type="GO" id="GO:0008270">
    <property type="term" value="F:zinc ion binding"/>
    <property type="evidence" value="ECO:0007669"/>
    <property type="project" value="UniProtKB-KW"/>
</dbReference>